<reference evidence="3" key="1">
    <citation type="submission" date="2023-03" db="EMBL/GenBank/DDBJ databases">
        <title>Massive genome expansion in bonnet fungi (Mycena s.s.) driven by repeated elements and novel gene families across ecological guilds.</title>
        <authorList>
            <consortium name="Lawrence Berkeley National Laboratory"/>
            <person name="Harder C.B."/>
            <person name="Miyauchi S."/>
            <person name="Viragh M."/>
            <person name="Kuo A."/>
            <person name="Thoen E."/>
            <person name="Andreopoulos B."/>
            <person name="Lu D."/>
            <person name="Skrede I."/>
            <person name="Drula E."/>
            <person name="Henrissat B."/>
            <person name="Morin E."/>
            <person name="Kohler A."/>
            <person name="Barry K."/>
            <person name="LaButti K."/>
            <person name="Morin E."/>
            <person name="Salamov A."/>
            <person name="Lipzen A."/>
            <person name="Mereny Z."/>
            <person name="Hegedus B."/>
            <person name="Baldrian P."/>
            <person name="Stursova M."/>
            <person name="Weitz H."/>
            <person name="Taylor A."/>
            <person name="Grigoriev I.V."/>
            <person name="Nagy L.G."/>
            <person name="Martin F."/>
            <person name="Kauserud H."/>
        </authorList>
    </citation>
    <scope>NUCLEOTIDE SEQUENCE</scope>
    <source>
        <strain evidence="3">CBHHK173m</strain>
    </source>
</reference>
<feature type="chain" id="PRO_5041945099" evidence="2">
    <location>
        <begin position="28"/>
        <end position="304"/>
    </location>
</feature>
<dbReference type="Gene3D" id="6.10.110.10">
    <property type="match status" value="1"/>
</dbReference>
<dbReference type="Proteomes" id="UP001222325">
    <property type="component" value="Unassembled WGS sequence"/>
</dbReference>
<sequence>MQLKPLYFPLLTVLWISSLVSVHPAAAQLPVGLLPAVVQRFAQQHVFSQQPALHTQDLDLEDFWRQAQDLGDRARRYSERLMEDASKRSQEVRDKIAELSTHMSAVVRGAATLHEELHASAALQAGTDDIKADLDRAFAVVLAELMVLFPAPEKAPSHAARAEAVRGALEKAGEALLGVCIKNGMDKERAGALGDRDLAEQHPDLLAALLFTGAMLIIPEYWLLRPLLGVFGFGPTGPVKGTTASWAQRVFYVAAVNKGSWFALLDKAAMTIKAPGWWGWLGGVIGVGLGTIGAVFGGCGGARG</sequence>
<keyword evidence="4" id="KW-1185">Reference proteome</keyword>
<organism evidence="3 4">
    <name type="scientific">Mycena belliarum</name>
    <dbReference type="NCBI Taxonomy" id="1033014"/>
    <lineage>
        <taxon>Eukaryota</taxon>
        <taxon>Fungi</taxon>
        <taxon>Dikarya</taxon>
        <taxon>Basidiomycota</taxon>
        <taxon>Agaricomycotina</taxon>
        <taxon>Agaricomycetes</taxon>
        <taxon>Agaricomycetidae</taxon>
        <taxon>Agaricales</taxon>
        <taxon>Marasmiineae</taxon>
        <taxon>Mycenaceae</taxon>
        <taxon>Mycena</taxon>
    </lineage>
</organism>
<keyword evidence="1" id="KW-0472">Membrane</keyword>
<dbReference type="InterPro" id="IPR038213">
    <property type="entry name" value="IFI6/IFI27-like_sf"/>
</dbReference>
<keyword evidence="1" id="KW-1133">Transmembrane helix</keyword>
<accession>A0AAD6UFS5</accession>
<dbReference type="EMBL" id="JARJCN010000008">
    <property type="protein sequence ID" value="KAJ7098789.1"/>
    <property type="molecule type" value="Genomic_DNA"/>
</dbReference>
<keyword evidence="2" id="KW-0732">Signal</keyword>
<evidence type="ECO:0000256" key="1">
    <source>
        <dbReference type="SAM" id="Phobius"/>
    </source>
</evidence>
<feature type="signal peptide" evidence="2">
    <location>
        <begin position="1"/>
        <end position="27"/>
    </location>
</feature>
<protein>
    <submittedName>
        <fullName evidence="3">Uncharacterized protein</fullName>
    </submittedName>
</protein>
<evidence type="ECO:0000256" key="2">
    <source>
        <dbReference type="SAM" id="SignalP"/>
    </source>
</evidence>
<dbReference type="AlphaFoldDB" id="A0AAD6UFS5"/>
<feature type="transmembrane region" description="Helical" evidence="1">
    <location>
        <begin position="277"/>
        <end position="298"/>
    </location>
</feature>
<keyword evidence="1" id="KW-0812">Transmembrane</keyword>
<evidence type="ECO:0000313" key="4">
    <source>
        <dbReference type="Proteomes" id="UP001222325"/>
    </source>
</evidence>
<comment type="caution">
    <text evidence="3">The sequence shown here is derived from an EMBL/GenBank/DDBJ whole genome shotgun (WGS) entry which is preliminary data.</text>
</comment>
<gene>
    <name evidence="3" type="ORF">B0H15DRAFT_945299</name>
</gene>
<proteinExistence type="predicted"/>
<evidence type="ECO:0000313" key="3">
    <source>
        <dbReference type="EMBL" id="KAJ7098789.1"/>
    </source>
</evidence>
<name>A0AAD6UFS5_9AGAR</name>